<protein>
    <submittedName>
        <fullName evidence="1">Lipid-A-disaccharide synthase</fullName>
    </submittedName>
</protein>
<dbReference type="InterPro" id="IPR019994">
    <property type="entry name" value="Lipid-A-disac_synthase-rel_put"/>
</dbReference>
<dbReference type="EMBL" id="CP046617">
    <property type="protein sequence ID" value="WCM39626.1"/>
    <property type="molecule type" value="Genomic_DNA"/>
</dbReference>
<dbReference type="PANTHER" id="PTHR39517">
    <property type="entry name" value="SLL0192 PROTEIN"/>
    <property type="match status" value="1"/>
</dbReference>
<dbReference type="RefSeq" id="WP_018112334.1">
    <property type="nucleotide sequence ID" value="NZ_CP046617.1"/>
</dbReference>
<name>A0ABY7RS12_9DEIN</name>
<reference evidence="1 2" key="1">
    <citation type="submission" date="2019-12" db="EMBL/GenBank/DDBJ databases">
        <authorList>
            <person name="An T."/>
        </authorList>
    </citation>
    <scope>NUCLEOTIDE SEQUENCE [LARGE SCALE GENOMIC DNA]</scope>
    <source>
        <strain evidence="1 2">JCM 19900</strain>
    </source>
</reference>
<gene>
    <name evidence="1" type="ORF">GO600_05705</name>
</gene>
<sequence length="391" mass="42700">MRLLFVSNGPTEDAIGARIAQGLGLEAYALPLVGRGKPYEGIAREILGPRQEMPSGGFLFGSLENLLADLRAGFLSMSWAQWRTAWRFEPQVVVVVGDAYALSVGVLAARGCPVYHVNPLVSAHYLEQASWIEVLLDWGGSDFTPYERLLHRRVRAVFVRDEASLRRLRSLGVAHAHWYGSFAMDLLPPPERDLTPYLGTDPLLALLPGTRGDEAFSLPLMLEASRHLPLTPAVAWAKDWSRLPPLSGWQAEEVDANTLRLEKEGRTAWVLRGAFSAILHRSRLALATAGTATEQAAGLGIPVIGFPTPGPQYTRAFARRQKRLLGKALHLVEPDPYQIAGQGLILLQAPEAYAQASQAGKERIGPPGGIPGTVEHVYRDLHQLGLVRGVC</sequence>
<proteinExistence type="predicted"/>
<keyword evidence="2" id="KW-1185">Reference proteome</keyword>
<dbReference type="NCBIfam" id="TIGR03492">
    <property type="entry name" value="lipid-A-disaccharide synthase-related protein"/>
    <property type="match status" value="1"/>
</dbReference>
<organism evidence="1 2">
    <name type="scientific">Thermus antranikianii</name>
    <dbReference type="NCBI Taxonomy" id="88190"/>
    <lineage>
        <taxon>Bacteria</taxon>
        <taxon>Thermotogati</taxon>
        <taxon>Deinococcota</taxon>
        <taxon>Deinococci</taxon>
        <taxon>Thermales</taxon>
        <taxon>Thermaceae</taxon>
        <taxon>Thermus</taxon>
    </lineage>
</organism>
<dbReference type="PANTHER" id="PTHR39517:SF1">
    <property type="entry name" value="LIPID-A-DISACCHARIDE SYNTHASE"/>
    <property type="match status" value="1"/>
</dbReference>
<dbReference type="Proteomes" id="UP001317488">
    <property type="component" value="Chromosome"/>
</dbReference>
<evidence type="ECO:0000313" key="2">
    <source>
        <dbReference type="Proteomes" id="UP001317488"/>
    </source>
</evidence>
<accession>A0ABY7RS12</accession>
<dbReference type="SUPFAM" id="SSF53756">
    <property type="entry name" value="UDP-Glycosyltransferase/glycogen phosphorylase"/>
    <property type="match status" value="1"/>
</dbReference>
<evidence type="ECO:0000313" key="1">
    <source>
        <dbReference type="EMBL" id="WCM39626.1"/>
    </source>
</evidence>